<proteinExistence type="predicted"/>
<dbReference type="Gene3D" id="2.60.120.650">
    <property type="entry name" value="Cupin"/>
    <property type="match status" value="1"/>
</dbReference>
<evidence type="ECO:0000313" key="2">
    <source>
        <dbReference type="EMBL" id="ORX97698.1"/>
    </source>
</evidence>
<dbReference type="InParanoid" id="A0A1Y1YID1"/>
<dbReference type="Proteomes" id="UP000193498">
    <property type="component" value="Unassembled WGS sequence"/>
</dbReference>
<dbReference type="AlphaFoldDB" id="A0A1Y1YID1"/>
<evidence type="ECO:0000313" key="3">
    <source>
        <dbReference type="Proteomes" id="UP000193498"/>
    </source>
</evidence>
<dbReference type="STRING" id="1314790.A0A1Y1YID1"/>
<name>A0A1Y1YID1_9FUNG</name>
<comment type="caution">
    <text evidence="2">The sequence shown here is derived from an EMBL/GenBank/DDBJ whole genome shotgun (WGS) entry which is preliminary data.</text>
</comment>
<accession>A0A1Y1YID1</accession>
<sequence length="263" mass="30385">MSRRVISALPRVRAYTSLSGPSISPASAIKRIEAPSLADFKKLILPNGPVILEGATDHWPAREKWTDLEFWKSKHGDVVVPIETGIYTDANFEQRHMRLKEFIETYIENKHEGPAGRIGYLAQCQLFEKIPSLQQDFQPPEYSRAGRNDIYPTNGWFGPKGTISPIHRDPYCNLFAQVVGRKYLRIYPVSEQDKLYPYNNPFQKNTSRITHLDNVDPLKYPKFQSAKYEECILTPGDLLYIPKGYWHYVESLDTSISISFWWL</sequence>
<dbReference type="InterPro" id="IPR041667">
    <property type="entry name" value="Cupin_8"/>
</dbReference>
<organism evidence="2 3">
    <name type="scientific">Basidiobolus meristosporus CBS 931.73</name>
    <dbReference type="NCBI Taxonomy" id="1314790"/>
    <lineage>
        <taxon>Eukaryota</taxon>
        <taxon>Fungi</taxon>
        <taxon>Fungi incertae sedis</taxon>
        <taxon>Zoopagomycota</taxon>
        <taxon>Entomophthoromycotina</taxon>
        <taxon>Basidiobolomycetes</taxon>
        <taxon>Basidiobolales</taxon>
        <taxon>Basidiobolaceae</taxon>
        <taxon>Basidiobolus</taxon>
    </lineage>
</organism>
<dbReference type="InterPro" id="IPR003347">
    <property type="entry name" value="JmjC_dom"/>
</dbReference>
<feature type="domain" description="JmjC" evidence="1">
    <location>
        <begin position="119"/>
        <end position="263"/>
    </location>
</feature>
<dbReference type="SUPFAM" id="SSF51197">
    <property type="entry name" value="Clavaminate synthase-like"/>
    <property type="match status" value="1"/>
</dbReference>
<dbReference type="PANTHER" id="PTHR12461">
    <property type="entry name" value="HYPOXIA-INDUCIBLE FACTOR 1 ALPHA INHIBITOR-RELATED"/>
    <property type="match status" value="1"/>
</dbReference>
<dbReference type="SMART" id="SM00558">
    <property type="entry name" value="JmjC"/>
    <property type="match status" value="1"/>
</dbReference>
<keyword evidence="3" id="KW-1185">Reference proteome</keyword>
<dbReference type="EMBL" id="MCFE01000127">
    <property type="protein sequence ID" value="ORX97698.1"/>
    <property type="molecule type" value="Genomic_DNA"/>
</dbReference>
<dbReference type="Pfam" id="PF13621">
    <property type="entry name" value="Cupin_8"/>
    <property type="match status" value="1"/>
</dbReference>
<dbReference type="PANTHER" id="PTHR12461:SF105">
    <property type="entry name" value="HYPOXIA-INDUCIBLE FACTOR 1-ALPHA INHIBITOR"/>
    <property type="match status" value="1"/>
</dbReference>
<gene>
    <name evidence="2" type="ORF">K493DRAFT_280979</name>
</gene>
<dbReference type="OrthoDB" id="47172at2759"/>
<evidence type="ECO:0000259" key="1">
    <source>
        <dbReference type="PROSITE" id="PS51184"/>
    </source>
</evidence>
<dbReference type="PROSITE" id="PS51184">
    <property type="entry name" value="JMJC"/>
    <property type="match status" value="1"/>
</dbReference>
<protein>
    <submittedName>
        <fullName evidence="2">Clavaminate synthase-like protein</fullName>
    </submittedName>
</protein>
<reference evidence="2 3" key="1">
    <citation type="submission" date="2016-07" db="EMBL/GenBank/DDBJ databases">
        <title>Pervasive Adenine N6-methylation of Active Genes in Fungi.</title>
        <authorList>
            <consortium name="DOE Joint Genome Institute"/>
            <person name="Mondo S.J."/>
            <person name="Dannebaum R.O."/>
            <person name="Kuo R.C."/>
            <person name="Labutti K."/>
            <person name="Haridas S."/>
            <person name="Kuo A."/>
            <person name="Salamov A."/>
            <person name="Ahrendt S.R."/>
            <person name="Lipzen A."/>
            <person name="Sullivan W."/>
            <person name="Andreopoulos W.B."/>
            <person name="Clum A."/>
            <person name="Lindquist E."/>
            <person name="Daum C."/>
            <person name="Ramamoorthy G.K."/>
            <person name="Gryganskyi A."/>
            <person name="Culley D."/>
            <person name="Magnuson J.K."/>
            <person name="James T.Y."/>
            <person name="O'Malley M.A."/>
            <person name="Stajich J.E."/>
            <person name="Spatafora J.W."/>
            <person name="Visel A."/>
            <person name="Grigoriev I.V."/>
        </authorList>
    </citation>
    <scope>NUCLEOTIDE SEQUENCE [LARGE SCALE GENOMIC DNA]</scope>
    <source>
        <strain evidence="2 3">CBS 931.73</strain>
    </source>
</reference>